<name>M7Z125_TRIUA</name>
<feature type="domain" description="Neprosin PEP catalytic" evidence="1">
    <location>
        <begin position="233"/>
        <end position="481"/>
    </location>
</feature>
<dbReference type="Pfam" id="PF03080">
    <property type="entry name" value="Neprosin"/>
    <property type="match status" value="1"/>
</dbReference>
<accession>M7Z125</accession>
<evidence type="ECO:0000313" key="2">
    <source>
        <dbReference type="EMBL" id="EMS53146.1"/>
    </source>
</evidence>
<dbReference type="OMA" id="SLWINIE"/>
<dbReference type="PROSITE" id="PS52045">
    <property type="entry name" value="NEPROSIN_PEP_CD"/>
    <property type="match status" value="1"/>
</dbReference>
<dbReference type="STRING" id="4572.M7Z125"/>
<dbReference type="InterPro" id="IPR053168">
    <property type="entry name" value="Glutamic_endopeptidase"/>
</dbReference>
<dbReference type="InterPro" id="IPR004314">
    <property type="entry name" value="Neprosin"/>
</dbReference>
<proteinExistence type="predicted"/>
<sequence length="481" mass="53721">MRTPTPSPALLLLLSHDQHAFKKSELSARHKMELQISHLLADMSYFHYWHVLVYLNPSSGPWRSSRIPSMKPSSIPVWMDTQTFPSDSFSQAEPSIIECPTRTIPILRSNRNNTIYYGLGRRHKWQHSGIAYKHVLTMKGTQAISVTLLMSFLVLATRGKDVRYRRQEENSFQILTYQGVNKTIQMKPSSFPVWMDTQTFPSDSFSQVQPSIIKCPTGTIPILRSNGSSTIATHNIDGLKNDMQWERAGLRYVGDLFGARALINVWEPKVKKGSQDSSSLWINIENGGGQHTDRMGAGLRVSPTLSGDAFVRFHVAWELIMYVDILLLFLALEQTSQYDGYSKKSCVDFSCPGYVQVHHNVGPGSRIQPSSVYGGVQKVVDIQIFKEPTSGHWWGGQVEGPTAASNSPEMGSGHFASEGFGKAAFMEGIEIADNKGWFVTPDKSRVKHGSSDRSKYTADGFEVRKDLGMLFFYGGPGSKRA</sequence>
<dbReference type="eggNOG" id="ENOG502QVB2">
    <property type="taxonomic scope" value="Eukaryota"/>
</dbReference>
<dbReference type="PANTHER" id="PTHR31589:SF192">
    <property type="entry name" value="NEPROSIN DOMAIN-CONTAINING PROTEIN"/>
    <property type="match status" value="1"/>
</dbReference>
<dbReference type="AlphaFoldDB" id="M7Z125"/>
<dbReference type="PANTHER" id="PTHR31589">
    <property type="entry name" value="PROTEIN, PUTATIVE (DUF239)-RELATED-RELATED"/>
    <property type="match status" value="1"/>
</dbReference>
<gene>
    <name evidence="2" type="ORF">TRIUR3_00937</name>
</gene>
<protein>
    <recommendedName>
        <fullName evidence="1">Neprosin PEP catalytic domain-containing protein</fullName>
    </recommendedName>
</protein>
<organism evidence="2">
    <name type="scientific">Triticum urartu</name>
    <name type="common">Red wild einkorn</name>
    <name type="synonym">Crithodium urartu</name>
    <dbReference type="NCBI Taxonomy" id="4572"/>
    <lineage>
        <taxon>Eukaryota</taxon>
        <taxon>Viridiplantae</taxon>
        <taxon>Streptophyta</taxon>
        <taxon>Embryophyta</taxon>
        <taxon>Tracheophyta</taxon>
        <taxon>Spermatophyta</taxon>
        <taxon>Magnoliopsida</taxon>
        <taxon>Liliopsida</taxon>
        <taxon>Poales</taxon>
        <taxon>Poaceae</taxon>
        <taxon>BOP clade</taxon>
        <taxon>Pooideae</taxon>
        <taxon>Triticodae</taxon>
        <taxon>Triticeae</taxon>
        <taxon>Triticinae</taxon>
        <taxon>Triticum</taxon>
    </lineage>
</organism>
<reference evidence="2" key="1">
    <citation type="journal article" date="2013" name="Nature">
        <title>Draft genome of the wheat A-genome progenitor Triticum urartu.</title>
        <authorList>
            <person name="Ling H.Q."/>
            <person name="Zhao S."/>
            <person name="Liu D."/>
            <person name="Wang J."/>
            <person name="Sun H."/>
            <person name="Zhang C."/>
            <person name="Fan H."/>
            <person name="Li D."/>
            <person name="Dong L."/>
            <person name="Tao Y."/>
            <person name="Gao C."/>
            <person name="Wu H."/>
            <person name="Li Y."/>
            <person name="Cui Y."/>
            <person name="Guo X."/>
            <person name="Zheng S."/>
            <person name="Wang B."/>
            <person name="Yu K."/>
            <person name="Liang Q."/>
            <person name="Yang W."/>
            <person name="Lou X."/>
            <person name="Chen J."/>
            <person name="Feng M."/>
            <person name="Jian J."/>
            <person name="Zhang X."/>
            <person name="Luo G."/>
            <person name="Jiang Y."/>
            <person name="Liu J."/>
            <person name="Wang Z."/>
            <person name="Sha Y."/>
            <person name="Zhang B."/>
            <person name="Wu H."/>
            <person name="Tang D."/>
            <person name="Shen Q."/>
            <person name="Xue P."/>
            <person name="Zou S."/>
            <person name="Wang X."/>
            <person name="Liu X."/>
            <person name="Wang F."/>
            <person name="Yang Y."/>
            <person name="An X."/>
            <person name="Dong Z."/>
            <person name="Zhang K."/>
            <person name="Zhang X."/>
            <person name="Luo M.C."/>
            <person name="Dvorak J."/>
            <person name="Tong Y."/>
            <person name="Wang J."/>
            <person name="Yang H."/>
            <person name="Li Z."/>
            <person name="Wang D."/>
            <person name="Zhang A."/>
            <person name="Wang J."/>
        </authorList>
    </citation>
    <scope>NUCLEOTIDE SEQUENCE</scope>
</reference>
<dbReference type="EMBL" id="KD198251">
    <property type="protein sequence ID" value="EMS53146.1"/>
    <property type="molecule type" value="Genomic_DNA"/>
</dbReference>
<evidence type="ECO:0000259" key="1">
    <source>
        <dbReference type="PROSITE" id="PS52045"/>
    </source>
</evidence>